<protein>
    <submittedName>
        <fullName evidence="2">Glycoside-pentoside-hexuronide (GPH):cation symporter</fullName>
    </submittedName>
</protein>
<proteinExistence type="predicted"/>
<dbReference type="GO" id="GO:0005886">
    <property type="term" value="C:plasma membrane"/>
    <property type="evidence" value="ECO:0007669"/>
    <property type="project" value="TreeGrafter"/>
</dbReference>
<dbReference type="PANTHER" id="PTHR11328:SF24">
    <property type="entry name" value="MAJOR FACILITATOR SUPERFAMILY (MFS) PROFILE DOMAIN-CONTAINING PROTEIN"/>
    <property type="match status" value="1"/>
</dbReference>
<evidence type="ECO:0000313" key="3">
    <source>
        <dbReference type="Proteomes" id="UP001298753"/>
    </source>
</evidence>
<feature type="transmembrane region" description="Helical" evidence="1">
    <location>
        <begin position="278"/>
        <end position="298"/>
    </location>
</feature>
<feature type="transmembrane region" description="Helical" evidence="1">
    <location>
        <begin position="54"/>
        <end position="81"/>
    </location>
</feature>
<dbReference type="NCBIfam" id="TIGR00792">
    <property type="entry name" value="gph"/>
    <property type="match status" value="1"/>
</dbReference>
<gene>
    <name evidence="2" type="ORF">LKD22_11850</name>
</gene>
<reference evidence="2 3" key="1">
    <citation type="submission" date="2021-10" db="EMBL/GenBank/DDBJ databases">
        <title>Anaerobic single-cell dispensing facilitates the cultivation of human gut bacteria.</title>
        <authorList>
            <person name="Afrizal A."/>
        </authorList>
    </citation>
    <scope>NUCLEOTIDE SEQUENCE [LARGE SCALE GENOMIC DNA]</scope>
    <source>
        <strain evidence="2 3">CLA-AA-H270</strain>
    </source>
</reference>
<sequence>MQAEAVLPTRPVSENGKINILTRLAYGGGDVACNVVYGMIATLLTLFYTDYAGVSVATVGLVMLISRFFDGGSDVVMGFIVDRTHSKWGQSRPWILWMSLPYALSAILLFSVPHTNATIQFLYIFVTYNFCTTVCYTAINLPYGSLSAMMTRDSKERDLLSVFRMGLSPMGRIIAVTCTMPLIKLFGNDQAAWVKVMSIWAAIAFLLLITCFVKCEETVHITARSEEKIPVGRSLKALVTNQYFWAVLLLWMFQSTNQAVVGTILPYYCKYVFHNDSWMYSTLYLSETIVLIVFTFLCPLLRDMLGKRNMIVAGAVLVLISQGLFFLNTTSFSWCLFTTMLRGVGEAPLCAFVFGMIGDVVEFGQWKHHIRQESFIFAGGSVGTKLGTGIAQASIAGIMSLCGYISSTGSAVVQSQSAINSIINIYMFGPLLIFVGVLIVGLLYQLDKKYPAIMKELAEREARGEL</sequence>
<evidence type="ECO:0000313" key="2">
    <source>
        <dbReference type="EMBL" id="MCC2177806.1"/>
    </source>
</evidence>
<feature type="transmembrane region" description="Helical" evidence="1">
    <location>
        <begin position="382"/>
        <end position="406"/>
    </location>
</feature>
<keyword evidence="3" id="KW-1185">Reference proteome</keyword>
<feature type="transmembrane region" description="Helical" evidence="1">
    <location>
        <begin position="118"/>
        <end position="141"/>
    </location>
</feature>
<feature type="transmembrane region" description="Helical" evidence="1">
    <location>
        <begin position="192"/>
        <end position="213"/>
    </location>
</feature>
<feature type="transmembrane region" description="Helical" evidence="1">
    <location>
        <begin position="310"/>
        <end position="328"/>
    </location>
</feature>
<dbReference type="SUPFAM" id="SSF103473">
    <property type="entry name" value="MFS general substrate transporter"/>
    <property type="match status" value="1"/>
</dbReference>
<feature type="transmembrane region" description="Helical" evidence="1">
    <location>
        <begin position="426"/>
        <end position="446"/>
    </location>
</feature>
<dbReference type="AlphaFoldDB" id="A0AAW4VXY7"/>
<dbReference type="InterPro" id="IPR036259">
    <property type="entry name" value="MFS_trans_sf"/>
</dbReference>
<feature type="transmembrane region" description="Helical" evidence="1">
    <location>
        <begin position="93"/>
        <end position="112"/>
    </location>
</feature>
<keyword evidence="1" id="KW-1133">Transmembrane helix</keyword>
<dbReference type="Gene3D" id="1.20.1250.20">
    <property type="entry name" value="MFS general substrate transporter like domains"/>
    <property type="match status" value="2"/>
</dbReference>
<comment type="caution">
    <text evidence="2">The sequence shown here is derived from an EMBL/GenBank/DDBJ whole genome shotgun (WGS) entry which is preliminary data.</text>
</comment>
<dbReference type="Proteomes" id="UP001298753">
    <property type="component" value="Unassembled WGS sequence"/>
</dbReference>
<evidence type="ECO:0000256" key="1">
    <source>
        <dbReference type="SAM" id="Phobius"/>
    </source>
</evidence>
<dbReference type="PANTHER" id="PTHR11328">
    <property type="entry name" value="MAJOR FACILITATOR SUPERFAMILY DOMAIN-CONTAINING PROTEIN"/>
    <property type="match status" value="1"/>
</dbReference>
<dbReference type="InterPro" id="IPR039672">
    <property type="entry name" value="MFS_2"/>
</dbReference>
<accession>A0AAW4VXY7</accession>
<organism evidence="2 3">
    <name type="scientific">Agathobaculum butyriciproducens</name>
    <dbReference type="NCBI Taxonomy" id="1628085"/>
    <lineage>
        <taxon>Bacteria</taxon>
        <taxon>Bacillati</taxon>
        <taxon>Bacillota</taxon>
        <taxon>Clostridia</taxon>
        <taxon>Eubacteriales</taxon>
        <taxon>Butyricicoccaceae</taxon>
        <taxon>Agathobaculum</taxon>
    </lineage>
</organism>
<keyword evidence="1" id="KW-0812">Transmembrane</keyword>
<dbReference type="GO" id="GO:0008643">
    <property type="term" value="P:carbohydrate transport"/>
    <property type="evidence" value="ECO:0007669"/>
    <property type="project" value="InterPro"/>
</dbReference>
<keyword evidence="1" id="KW-0472">Membrane</keyword>
<dbReference type="CDD" id="cd17332">
    <property type="entry name" value="MFS_MelB_like"/>
    <property type="match status" value="1"/>
</dbReference>
<dbReference type="EMBL" id="JAJEPX010000057">
    <property type="protein sequence ID" value="MCC2177806.1"/>
    <property type="molecule type" value="Genomic_DNA"/>
</dbReference>
<name>A0AAW4VXY7_9FIRM</name>
<dbReference type="GO" id="GO:0006814">
    <property type="term" value="P:sodium ion transport"/>
    <property type="evidence" value="ECO:0007669"/>
    <property type="project" value="InterPro"/>
</dbReference>
<dbReference type="InterPro" id="IPR001927">
    <property type="entry name" value="Na/Gal_symport"/>
</dbReference>
<dbReference type="GO" id="GO:0015293">
    <property type="term" value="F:symporter activity"/>
    <property type="evidence" value="ECO:0007669"/>
    <property type="project" value="InterPro"/>
</dbReference>
<dbReference type="Pfam" id="PF13347">
    <property type="entry name" value="MFS_2"/>
    <property type="match status" value="1"/>
</dbReference>